<accession>A0A1B1K1B1</accession>
<gene>
    <name evidence="2" type="ORF">R1CP_08190</name>
</gene>
<feature type="transmembrane region" description="Helical" evidence="1">
    <location>
        <begin position="91"/>
        <end position="112"/>
    </location>
</feature>
<keyword evidence="1" id="KW-0472">Membrane</keyword>
<proteinExistence type="predicted"/>
<feature type="transmembrane region" description="Helical" evidence="1">
    <location>
        <begin position="124"/>
        <end position="145"/>
    </location>
</feature>
<keyword evidence="1" id="KW-0812">Transmembrane</keyword>
<dbReference type="Pfam" id="PF19545">
    <property type="entry name" value="DUF6069"/>
    <property type="match status" value="1"/>
</dbReference>
<evidence type="ECO:0000256" key="1">
    <source>
        <dbReference type="SAM" id="Phobius"/>
    </source>
</evidence>
<sequence>MNQIQPGRPATPTPTVDARRLWAGGAATALVAALAAVVGLLIVRGLLDIPVITPATTVGNSQASTLAVGAAVAALIATALLHVLMVSTPRAATFFGWICVLATLVATLWPFTVEATTASRIGSAAIYFTVGIAIVSLLSGVAGSAQTSRPEQW</sequence>
<organism evidence="2 3">
    <name type="scientific">Rhodococcus opacus</name>
    <name type="common">Nocardia opaca</name>
    <dbReference type="NCBI Taxonomy" id="37919"/>
    <lineage>
        <taxon>Bacteria</taxon>
        <taxon>Bacillati</taxon>
        <taxon>Actinomycetota</taxon>
        <taxon>Actinomycetes</taxon>
        <taxon>Mycobacteriales</taxon>
        <taxon>Nocardiaceae</taxon>
        <taxon>Rhodococcus</taxon>
    </lineage>
</organism>
<dbReference type="EMBL" id="CP009111">
    <property type="protein sequence ID" value="ANS26358.1"/>
    <property type="molecule type" value="Genomic_DNA"/>
</dbReference>
<dbReference type="RefSeq" id="WP_065489756.1">
    <property type="nucleotide sequence ID" value="NZ_CP009111.1"/>
</dbReference>
<dbReference type="AlphaFoldDB" id="A0A1B1K1B1"/>
<dbReference type="Proteomes" id="UP000186108">
    <property type="component" value="Chromosome"/>
</dbReference>
<reference evidence="2 3" key="1">
    <citation type="submission" date="2014-07" db="EMBL/GenBank/DDBJ databases">
        <authorList>
            <person name="Zhang J.E."/>
            <person name="Yang H."/>
            <person name="Guo J."/>
            <person name="Deng Z."/>
            <person name="Luo H."/>
            <person name="Luo M."/>
            <person name="Zhao B."/>
        </authorList>
    </citation>
    <scope>NUCLEOTIDE SEQUENCE [LARGE SCALE GENOMIC DNA]</scope>
    <source>
        <strain evidence="2 3">1CP</strain>
    </source>
</reference>
<dbReference type="PATRIC" id="fig|37919.13.peg.1684"/>
<evidence type="ECO:0000313" key="2">
    <source>
        <dbReference type="EMBL" id="ANS26358.1"/>
    </source>
</evidence>
<protein>
    <submittedName>
        <fullName evidence="2">Putative membrane protein</fullName>
    </submittedName>
</protein>
<evidence type="ECO:0000313" key="3">
    <source>
        <dbReference type="Proteomes" id="UP000186108"/>
    </source>
</evidence>
<feature type="transmembrane region" description="Helical" evidence="1">
    <location>
        <begin position="21"/>
        <end position="43"/>
    </location>
</feature>
<dbReference type="InterPro" id="IPR045713">
    <property type="entry name" value="DUF6069"/>
</dbReference>
<keyword evidence="1" id="KW-1133">Transmembrane helix</keyword>
<name>A0A1B1K1B1_RHOOP</name>
<feature type="transmembrane region" description="Helical" evidence="1">
    <location>
        <begin position="63"/>
        <end position="84"/>
    </location>
</feature>